<dbReference type="Proteomes" id="UP001058553">
    <property type="component" value="Chromosome"/>
</dbReference>
<evidence type="ECO:0000313" key="2">
    <source>
        <dbReference type="Proteomes" id="UP001058553"/>
    </source>
</evidence>
<keyword evidence="2" id="KW-1185">Reference proteome</keyword>
<name>A0ABY5XBX3_ERWPY</name>
<protein>
    <submittedName>
        <fullName evidence="1">Uncharacterized protein</fullName>
    </submittedName>
</protein>
<dbReference type="EMBL" id="CP103445">
    <property type="protein sequence ID" value="UWS34707.1"/>
    <property type="molecule type" value="Genomic_DNA"/>
</dbReference>
<proteinExistence type="predicted"/>
<sequence length="82" mass="9736">MKKFAMLIKSMFILFDVRVELRMFEPGLLKLGFTLRTHGSERFPIHSRFPLIDFPRVVVHFVIFGKIDVVMIADWHINTFIQ</sequence>
<evidence type="ECO:0000313" key="1">
    <source>
        <dbReference type="EMBL" id="UWS34707.1"/>
    </source>
</evidence>
<accession>A0ABY5XBX3</accession>
<gene>
    <name evidence="1" type="ORF">NYP84_05985</name>
</gene>
<dbReference type="RefSeq" id="WP_187298254.1">
    <property type="nucleotide sequence ID" value="NZ_CP023567.1"/>
</dbReference>
<organism evidence="1 2">
    <name type="scientific">Erwinia pyrifoliae</name>
    <dbReference type="NCBI Taxonomy" id="79967"/>
    <lineage>
        <taxon>Bacteria</taxon>
        <taxon>Pseudomonadati</taxon>
        <taxon>Pseudomonadota</taxon>
        <taxon>Gammaproteobacteria</taxon>
        <taxon>Enterobacterales</taxon>
        <taxon>Erwiniaceae</taxon>
        <taxon>Erwinia</taxon>
    </lineage>
</organism>
<reference evidence="1" key="1">
    <citation type="submission" date="2022-07" db="EMBL/GenBank/DDBJ databases">
        <title>Genetic diversity of Erwinia pyrifoliae.</title>
        <authorList>
            <person name="Park D.S."/>
            <person name="Ham H."/>
        </authorList>
    </citation>
    <scope>NUCLEOTIDE SEQUENCE</scope>
    <source>
        <strain evidence="1">CP201486</strain>
    </source>
</reference>
<dbReference type="GeneID" id="92238946"/>